<dbReference type="AlphaFoldDB" id="A0ABC8A603"/>
<comment type="similarity">
    <text evidence="5 6">Belongs to the class I-like SAM-binding methyltransferase superfamily. C5-methyltransferase family.</text>
</comment>
<gene>
    <name evidence="8" type="ORF">NCDO2118_1338</name>
</gene>
<evidence type="ECO:0000313" key="8">
    <source>
        <dbReference type="EMBL" id="AII12817.1"/>
    </source>
</evidence>
<dbReference type="Gene3D" id="3.40.50.150">
    <property type="entry name" value="Vaccinia Virus protein VP39"/>
    <property type="match status" value="1"/>
</dbReference>
<dbReference type="GO" id="GO:0003886">
    <property type="term" value="F:DNA (cytosine-5-)-methyltransferase activity"/>
    <property type="evidence" value="ECO:0007669"/>
    <property type="project" value="UniProtKB-EC"/>
</dbReference>
<dbReference type="RefSeq" id="WP_012897910.1">
    <property type="nucleotide sequence ID" value="NZ_CP009054.1"/>
</dbReference>
<evidence type="ECO:0000256" key="2">
    <source>
        <dbReference type="ARBA" id="ARBA00022679"/>
    </source>
</evidence>
<protein>
    <recommendedName>
        <fullName evidence="7">Cytosine-specific methyltransferase</fullName>
        <ecNumber evidence="7">2.1.1.37</ecNumber>
    </recommendedName>
</protein>
<dbReference type="PRINTS" id="PR00105">
    <property type="entry name" value="C5METTRFRASE"/>
</dbReference>
<dbReference type="GO" id="GO:0009307">
    <property type="term" value="P:DNA restriction-modification system"/>
    <property type="evidence" value="ECO:0007669"/>
    <property type="project" value="UniProtKB-KW"/>
</dbReference>
<dbReference type="SUPFAM" id="SSF53335">
    <property type="entry name" value="S-adenosyl-L-methionine-dependent methyltransferases"/>
    <property type="match status" value="1"/>
</dbReference>
<dbReference type="InterPro" id="IPR001525">
    <property type="entry name" value="C5_MeTfrase"/>
</dbReference>
<dbReference type="PROSITE" id="PS51679">
    <property type="entry name" value="SAM_MT_C5"/>
    <property type="match status" value="1"/>
</dbReference>
<dbReference type="InterPro" id="IPR018117">
    <property type="entry name" value="C5_DNA_meth_AS"/>
</dbReference>
<evidence type="ECO:0000256" key="3">
    <source>
        <dbReference type="ARBA" id="ARBA00022691"/>
    </source>
</evidence>
<dbReference type="GO" id="GO:0032259">
    <property type="term" value="P:methylation"/>
    <property type="evidence" value="ECO:0007669"/>
    <property type="project" value="UniProtKB-KW"/>
</dbReference>
<dbReference type="EMBL" id="CP009054">
    <property type="protein sequence ID" value="AII12817.1"/>
    <property type="molecule type" value="Genomic_DNA"/>
</dbReference>
<evidence type="ECO:0000256" key="5">
    <source>
        <dbReference type="PROSITE-ProRule" id="PRU01016"/>
    </source>
</evidence>
<feature type="active site" evidence="5">
    <location>
        <position position="85"/>
    </location>
</feature>
<dbReference type="Gene3D" id="3.90.120.10">
    <property type="entry name" value="DNA Methylase, subunit A, domain 2"/>
    <property type="match status" value="1"/>
</dbReference>
<accession>A0ABC8A603</accession>
<dbReference type="KEGG" id="llx:NCDO2118_1338"/>
<dbReference type="NCBIfam" id="TIGR00675">
    <property type="entry name" value="dcm"/>
    <property type="match status" value="1"/>
</dbReference>
<dbReference type="EC" id="2.1.1.37" evidence="7"/>
<dbReference type="PROSITE" id="PS00095">
    <property type="entry name" value="C5_MTASE_2"/>
    <property type="match status" value="1"/>
</dbReference>
<comment type="catalytic activity">
    <reaction evidence="7">
        <text>a 2'-deoxycytidine in DNA + S-adenosyl-L-methionine = a 5-methyl-2'-deoxycytidine in DNA + S-adenosyl-L-homocysteine + H(+)</text>
        <dbReference type="Rhea" id="RHEA:13681"/>
        <dbReference type="Rhea" id="RHEA-COMP:11369"/>
        <dbReference type="Rhea" id="RHEA-COMP:11370"/>
        <dbReference type="ChEBI" id="CHEBI:15378"/>
        <dbReference type="ChEBI" id="CHEBI:57856"/>
        <dbReference type="ChEBI" id="CHEBI:59789"/>
        <dbReference type="ChEBI" id="CHEBI:85452"/>
        <dbReference type="ChEBI" id="CHEBI:85454"/>
        <dbReference type="EC" id="2.1.1.37"/>
    </reaction>
</comment>
<dbReference type="Proteomes" id="UP000028594">
    <property type="component" value="Chromosome"/>
</dbReference>
<keyword evidence="3 5" id="KW-0949">S-adenosyl-L-methionine</keyword>
<keyword evidence="2 5" id="KW-0808">Transferase</keyword>
<name>A0ABC8A603_LACLL</name>
<dbReference type="CDD" id="cd00315">
    <property type="entry name" value="Cyt_C5_DNA_methylase"/>
    <property type="match status" value="1"/>
</dbReference>
<dbReference type="InterPro" id="IPR029063">
    <property type="entry name" value="SAM-dependent_MTases_sf"/>
</dbReference>
<organism evidence="8 9">
    <name type="scientific">Lactococcus lactis subsp. lactis NCDO 2118</name>
    <dbReference type="NCBI Taxonomy" id="1117941"/>
    <lineage>
        <taxon>Bacteria</taxon>
        <taxon>Bacillati</taxon>
        <taxon>Bacillota</taxon>
        <taxon>Bacilli</taxon>
        <taxon>Lactobacillales</taxon>
        <taxon>Streptococcaceae</taxon>
        <taxon>Lactococcus</taxon>
    </lineage>
</organism>
<dbReference type="PROSITE" id="PS00094">
    <property type="entry name" value="C5_MTASE_1"/>
    <property type="match status" value="1"/>
</dbReference>
<dbReference type="InterPro" id="IPR031303">
    <property type="entry name" value="C5_meth_CS"/>
</dbReference>
<keyword evidence="4" id="KW-0680">Restriction system</keyword>
<evidence type="ECO:0000256" key="6">
    <source>
        <dbReference type="RuleBase" id="RU000416"/>
    </source>
</evidence>
<dbReference type="Pfam" id="PF00145">
    <property type="entry name" value="DNA_methylase"/>
    <property type="match status" value="1"/>
</dbReference>
<reference evidence="8 9" key="1">
    <citation type="submission" date="2014-07" db="EMBL/GenBank/DDBJ databases">
        <title>Genome sequence of Lactococcus lactis subsp. lactis NCDO 2118, a GABA-producing strain.</title>
        <authorList>
            <person name="Oliveira L.C."/>
            <person name="Saraiva T.D.L."/>
            <person name="Soares S.C."/>
            <person name="Ramos R.T.J."/>
            <person name="Sa P.H.C.G."/>
            <person name="Carneiro A.R."/>
            <person name="Miranda F."/>
            <person name="Freire M."/>
            <person name="Renan W."/>
            <person name="Oliveira A.F.Jr."/>
            <person name="Santos A.R."/>
            <person name="Pinto A.C."/>
            <person name="Souza B.M."/>
            <person name="Castro C.P."/>
            <person name="Diniz C.A.A."/>
            <person name="Rocha C.S."/>
            <person name="Mariano D.C.B."/>
            <person name="Aguiar E.L."/>
            <person name="Folador E.L."/>
            <person name="Barbosa E.G.V."/>
            <person name="Aburjaile F.F."/>
            <person name="Goncalves L.A."/>
            <person name="Guimaraes L.C."/>
            <person name="Azevedo M.S.P."/>
            <person name="Agresti P.C.M."/>
            <person name="Faria R.F."/>
            <person name="Tiwari S."/>
            <person name="Almeida S.S."/>
            <person name="Hassan S.S."/>
            <person name="Pereira V.B."/>
            <person name="Abreu V.A.C."/>
            <person name="Pereira U.P."/>
            <person name="Dorella F.A."/>
            <person name="Carvalho A.F."/>
            <person name="Pereira F.L."/>
            <person name="Leal C.A.G."/>
            <person name="Figueiredo H.C.P."/>
            <person name="Silva A."/>
            <person name="Miyoshi A."/>
            <person name="Azevedo V."/>
        </authorList>
    </citation>
    <scope>NUCLEOTIDE SEQUENCE [LARGE SCALE GENOMIC DNA]</scope>
    <source>
        <strain evidence="8 9">NCDO 2118</strain>
    </source>
</reference>
<dbReference type="InterPro" id="IPR050750">
    <property type="entry name" value="C5-MTase"/>
</dbReference>
<sequence>MRKFRIASLFSGGGGTDIGFSGGFDFLGNHYKNNNVEIVFANDIEEKANEFFEENFKLKPESRSIRDIDSSELPDFDILTGGFPCQSFSVSAQNPKRLGIKDERGTLFFEMVRILKERQPIAFVAENVKGIFSANKGEAFPLIISEFEKAGYTVSYKLLRAVEYGIPQKRERVFIVGIRNDLNKKFHFADPPIQSPLDYTPLKKVLQKDFDEKYYFSDRAVEGMLKSKMSKIMNKGRAQDINQPSNTVGSHLAKVSLNSTDPVLFENGRYRRFTPREVARIQSFPETYKLIGSESAQYRMLGNAIPPVLMWYIAKDLISLLLTGEIQNFKGSYQLEFNFTDNVSDEIVSTL</sequence>
<keyword evidence="1 5" id="KW-0489">Methyltransferase</keyword>
<evidence type="ECO:0000256" key="4">
    <source>
        <dbReference type="ARBA" id="ARBA00022747"/>
    </source>
</evidence>
<dbReference type="PANTHER" id="PTHR46098">
    <property type="entry name" value="TRNA (CYTOSINE(38)-C(5))-METHYLTRANSFERASE"/>
    <property type="match status" value="1"/>
</dbReference>
<evidence type="ECO:0000256" key="1">
    <source>
        <dbReference type="ARBA" id="ARBA00022603"/>
    </source>
</evidence>
<evidence type="ECO:0000256" key="7">
    <source>
        <dbReference type="RuleBase" id="RU000417"/>
    </source>
</evidence>
<proteinExistence type="inferred from homology"/>
<dbReference type="PANTHER" id="PTHR46098:SF1">
    <property type="entry name" value="TRNA (CYTOSINE(38)-C(5))-METHYLTRANSFERASE"/>
    <property type="match status" value="1"/>
</dbReference>
<evidence type="ECO:0000313" key="9">
    <source>
        <dbReference type="Proteomes" id="UP000028594"/>
    </source>
</evidence>